<feature type="binding site" evidence="10">
    <location>
        <position position="10"/>
    </location>
    <ligand>
        <name>Mn(2+)</name>
        <dbReference type="ChEBI" id="CHEBI:29035"/>
        <label>1</label>
    </ligand>
</feature>
<keyword evidence="13" id="KW-1185">Reference proteome</keyword>
<keyword evidence="9 10" id="KW-0464">Manganese</keyword>
<feature type="binding site" evidence="10">
    <location>
        <position position="41"/>
    </location>
    <ligand>
        <name>Mn(2+)</name>
        <dbReference type="ChEBI" id="CHEBI:29035"/>
        <label>1</label>
    </ligand>
</feature>
<evidence type="ECO:0000313" key="12">
    <source>
        <dbReference type="EMBL" id="AUR50942.1"/>
    </source>
</evidence>
<dbReference type="RefSeq" id="WP_102950242.1">
    <property type="nucleotide sequence ID" value="NZ_CP024847.1"/>
</dbReference>
<dbReference type="PANTHER" id="PTHR34990:SF1">
    <property type="entry name" value="UDP-2,3-DIACYLGLUCOSAMINE HYDROLASE"/>
    <property type="match status" value="1"/>
</dbReference>
<dbReference type="InterPro" id="IPR029052">
    <property type="entry name" value="Metallo-depent_PP-like"/>
</dbReference>
<dbReference type="GO" id="GO:0005737">
    <property type="term" value="C:cytoplasm"/>
    <property type="evidence" value="ECO:0007669"/>
    <property type="project" value="InterPro"/>
</dbReference>
<evidence type="ECO:0000256" key="10">
    <source>
        <dbReference type="HAMAP-Rule" id="MF_00575"/>
    </source>
</evidence>
<keyword evidence="1 10" id="KW-1003">Cell membrane</keyword>
<dbReference type="CDD" id="cd07398">
    <property type="entry name" value="MPP_YbbF-LpxH"/>
    <property type="match status" value="1"/>
</dbReference>
<evidence type="ECO:0000256" key="5">
    <source>
        <dbReference type="ARBA" id="ARBA00022723"/>
    </source>
</evidence>
<dbReference type="GO" id="GO:0008758">
    <property type="term" value="F:UDP-2,3-diacylglucosamine hydrolase activity"/>
    <property type="evidence" value="ECO:0007669"/>
    <property type="project" value="UniProtKB-UniRule"/>
</dbReference>
<comment type="subcellular location">
    <subcellularLocation>
        <location evidence="10">Cell inner membrane</location>
        <topology evidence="10">Peripheral membrane protein</topology>
        <orientation evidence="10">Cytoplasmic side</orientation>
    </subcellularLocation>
</comment>
<evidence type="ECO:0000256" key="9">
    <source>
        <dbReference type="ARBA" id="ARBA00023211"/>
    </source>
</evidence>
<accession>A0A2I7N3C1</accession>
<comment type="cofactor">
    <cofactor evidence="10">
        <name>Mn(2+)</name>
        <dbReference type="ChEBI" id="CHEBI:29035"/>
    </cofactor>
    <text evidence="10">Binds 2 Mn(2+) ions per subunit in a binuclear metal center.</text>
</comment>
<dbReference type="KEGG" id="nba:CUN60_01025"/>
<gene>
    <name evidence="10" type="primary">lpxH</name>
    <name evidence="12" type="ORF">CUN60_01025</name>
</gene>
<dbReference type="NCBIfam" id="NF003743">
    <property type="entry name" value="PRK05340.1"/>
    <property type="match status" value="1"/>
</dbReference>
<feature type="binding site" evidence="10">
    <location>
        <position position="194"/>
    </location>
    <ligand>
        <name>substrate</name>
    </ligand>
</feature>
<dbReference type="OrthoDB" id="9783283at2"/>
<feature type="binding site" evidence="10">
    <location>
        <position position="78"/>
    </location>
    <ligand>
        <name>Mn(2+)</name>
        <dbReference type="ChEBI" id="CHEBI:29035"/>
        <label>2</label>
    </ligand>
</feature>
<dbReference type="GO" id="GO:0009245">
    <property type="term" value="P:lipid A biosynthetic process"/>
    <property type="evidence" value="ECO:0007669"/>
    <property type="project" value="UniProtKB-UniRule"/>
</dbReference>
<feature type="binding site" evidence="10">
    <location>
        <position position="121"/>
    </location>
    <ligand>
        <name>substrate</name>
    </ligand>
</feature>
<organism evidence="12 13">
    <name type="scientific">Aquella oligotrophica</name>
    <dbReference type="NCBI Taxonomy" id="2067065"/>
    <lineage>
        <taxon>Bacteria</taxon>
        <taxon>Pseudomonadati</taxon>
        <taxon>Pseudomonadota</taxon>
        <taxon>Betaproteobacteria</taxon>
        <taxon>Neisseriales</taxon>
        <taxon>Neisseriaceae</taxon>
        <taxon>Aquella</taxon>
    </lineage>
</organism>
<dbReference type="InterPro" id="IPR043461">
    <property type="entry name" value="LpxH-like"/>
</dbReference>
<comment type="function">
    <text evidence="10">Hydrolyzes the pyrophosphate bond of UDP-2,3-diacylglucosamine to yield 2,3-diacylglucosamine 1-phosphate (lipid X) and UMP by catalyzing the attack of water at the alpha-P atom. Involved in the biosynthesis of lipid A, a phosphorylated glycolipid that anchors the lipopolysaccharide to the outer membrane of the cell.</text>
</comment>
<dbReference type="InterPro" id="IPR010138">
    <property type="entry name" value="UDP-diacylglucosamine_Hdrlase"/>
</dbReference>
<evidence type="ECO:0000256" key="4">
    <source>
        <dbReference type="ARBA" id="ARBA00022556"/>
    </source>
</evidence>
<feature type="domain" description="Calcineurin-like phosphoesterase" evidence="11">
    <location>
        <begin position="1"/>
        <end position="198"/>
    </location>
</feature>
<evidence type="ECO:0000256" key="3">
    <source>
        <dbReference type="ARBA" id="ARBA00022519"/>
    </source>
</evidence>
<dbReference type="GO" id="GO:0030145">
    <property type="term" value="F:manganese ion binding"/>
    <property type="evidence" value="ECO:0007669"/>
    <property type="project" value="UniProtKB-UniRule"/>
</dbReference>
<keyword evidence="5 10" id="KW-0479">Metal-binding</keyword>
<dbReference type="PANTHER" id="PTHR34990">
    <property type="entry name" value="UDP-2,3-DIACYLGLUCOSAMINE HYDROLASE-RELATED"/>
    <property type="match status" value="1"/>
</dbReference>
<feature type="binding site" evidence="10">
    <location>
        <position position="41"/>
    </location>
    <ligand>
        <name>Mn(2+)</name>
        <dbReference type="ChEBI" id="CHEBI:29035"/>
        <label>2</label>
    </ligand>
</feature>
<dbReference type="GO" id="GO:0019897">
    <property type="term" value="C:extrinsic component of plasma membrane"/>
    <property type="evidence" value="ECO:0007669"/>
    <property type="project" value="UniProtKB-UniRule"/>
</dbReference>
<dbReference type="AlphaFoldDB" id="A0A2I7N3C1"/>
<dbReference type="EC" id="3.6.1.54" evidence="10"/>
<evidence type="ECO:0000256" key="1">
    <source>
        <dbReference type="ARBA" id="ARBA00022475"/>
    </source>
</evidence>
<sequence>MKLIFISDLHLKPESKDKNQLFYKLLQEWKNNITALYILGDFFDYWLGDDDSNSFIEEMKSNLKAFTSATPIYFKGGNHDFAVGKRFARETGIKLIKDLSVVEIGNRRILLSHGDTFCTLDIGYQKMKRILQNPLLMFILLKFPLSFRYKIKEKLENKSGEHTNTKPPETYEVVDKSILEFVKKNNANTVIHGHTHHPGAYLIKDAIRQIERYEIPDWEDHIPGGYIEVAENKIEIITK</sequence>
<keyword evidence="3 10" id="KW-0997">Cell inner membrane</keyword>
<dbReference type="Gene3D" id="3.60.21.10">
    <property type="match status" value="1"/>
</dbReference>
<evidence type="ECO:0000256" key="2">
    <source>
        <dbReference type="ARBA" id="ARBA00022516"/>
    </source>
</evidence>
<feature type="binding site" evidence="10">
    <location>
        <position position="159"/>
    </location>
    <ligand>
        <name>substrate</name>
    </ligand>
</feature>
<feature type="binding site" evidence="10">
    <location>
        <position position="196"/>
    </location>
    <ligand>
        <name>Mn(2+)</name>
        <dbReference type="ChEBI" id="CHEBI:29035"/>
        <label>1</label>
    </ligand>
</feature>
<evidence type="ECO:0000256" key="8">
    <source>
        <dbReference type="ARBA" id="ARBA00023136"/>
    </source>
</evidence>
<comment type="similarity">
    <text evidence="10">Belongs to the LpxH family.</text>
</comment>
<name>A0A2I7N3C1_9NEIS</name>
<dbReference type="Proteomes" id="UP000236655">
    <property type="component" value="Chromosome"/>
</dbReference>
<feature type="binding site" evidence="10">
    <location>
        <position position="194"/>
    </location>
    <ligand>
        <name>Mn(2+)</name>
        <dbReference type="ChEBI" id="CHEBI:29035"/>
        <label>2</label>
    </ligand>
</feature>
<keyword evidence="8 10" id="KW-0472">Membrane</keyword>
<reference evidence="13" key="1">
    <citation type="submission" date="2017-11" db="EMBL/GenBank/DDBJ databases">
        <authorList>
            <person name="Chan K.G."/>
            <person name="Lee L.S."/>
        </authorList>
    </citation>
    <scope>NUCLEOTIDE SEQUENCE [LARGE SCALE GENOMIC DNA]</scope>
    <source>
        <strain evidence="13">DSM 100970</strain>
    </source>
</reference>
<dbReference type="Pfam" id="PF00149">
    <property type="entry name" value="Metallophos"/>
    <property type="match status" value="1"/>
</dbReference>
<evidence type="ECO:0000256" key="7">
    <source>
        <dbReference type="ARBA" id="ARBA00023098"/>
    </source>
</evidence>
<dbReference type="SUPFAM" id="SSF56300">
    <property type="entry name" value="Metallo-dependent phosphatases"/>
    <property type="match status" value="1"/>
</dbReference>
<dbReference type="NCBIfam" id="TIGR01854">
    <property type="entry name" value="lipid_A_lpxH"/>
    <property type="match status" value="1"/>
</dbReference>
<keyword evidence="2 10" id="KW-0444">Lipid biosynthesis</keyword>
<feature type="binding site" evidence="10">
    <location>
        <position position="166"/>
    </location>
    <ligand>
        <name>substrate</name>
    </ligand>
</feature>
<comment type="pathway">
    <text evidence="10">Glycolipid biosynthesis; lipid IV(A) biosynthesis; lipid IV(A) from (3R)-3-hydroxytetradecanoyl-[acyl-carrier-protein] and UDP-N-acetyl-alpha-D-glucosamine: step 4/6.</text>
</comment>
<feature type="binding site" evidence="10">
    <location>
        <position position="163"/>
    </location>
    <ligand>
        <name>substrate</name>
    </ligand>
</feature>
<proteinExistence type="inferred from homology"/>
<feature type="binding site" evidence="10">
    <location>
        <begin position="78"/>
        <end position="79"/>
    </location>
    <ligand>
        <name>substrate</name>
    </ligand>
</feature>
<evidence type="ECO:0000256" key="6">
    <source>
        <dbReference type="ARBA" id="ARBA00022801"/>
    </source>
</evidence>
<feature type="binding site" evidence="10">
    <location>
        <position position="113"/>
    </location>
    <ligand>
        <name>Mn(2+)</name>
        <dbReference type="ChEBI" id="CHEBI:29035"/>
        <label>2</label>
    </ligand>
</feature>
<evidence type="ECO:0000313" key="13">
    <source>
        <dbReference type="Proteomes" id="UP000236655"/>
    </source>
</evidence>
<dbReference type="UniPathway" id="UPA00359">
    <property type="reaction ID" value="UER00480"/>
</dbReference>
<feature type="binding site" evidence="10">
    <location>
        <position position="8"/>
    </location>
    <ligand>
        <name>Mn(2+)</name>
        <dbReference type="ChEBI" id="CHEBI:29035"/>
        <label>1</label>
    </ligand>
</feature>
<protein>
    <recommendedName>
        <fullName evidence="10">UDP-2,3-diacylglucosamine hydrolase</fullName>
        <ecNumber evidence="10">3.6.1.54</ecNumber>
    </recommendedName>
    <alternativeName>
        <fullName evidence="10">UDP-2,3-diacylglucosamine diphosphatase</fullName>
    </alternativeName>
</protein>
<dbReference type="InterPro" id="IPR004843">
    <property type="entry name" value="Calcineurin-like_PHP"/>
</dbReference>
<keyword evidence="7 10" id="KW-0443">Lipid metabolism</keyword>
<keyword evidence="4 10" id="KW-0441">Lipid A biosynthesis</keyword>
<comment type="catalytic activity">
    <reaction evidence="10">
        <text>UDP-2-N,3-O-bis[(3R)-3-hydroxytetradecanoyl]-alpha-D-glucosamine + H2O = 2-N,3-O-bis[(3R)-3-hydroxytetradecanoyl]-alpha-D-glucosaminyl 1-phosphate + UMP + 2 H(+)</text>
        <dbReference type="Rhea" id="RHEA:25213"/>
        <dbReference type="ChEBI" id="CHEBI:15377"/>
        <dbReference type="ChEBI" id="CHEBI:15378"/>
        <dbReference type="ChEBI" id="CHEBI:57865"/>
        <dbReference type="ChEBI" id="CHEBI:57957"/>
        <dbReference type="ChEBI" id="CHEBI:78847"/>
        <dbReference type="EC" id="3.6.1.54"/>
    </reaction>
</comment>
<keyword evidence="6 10" id="KW-0378">Hydrolase</keyword>
<evidence type="ECO:0000259" key="11">
    <source>
        <dbReference type="Pfam" id="PF00149"/>
    </source>
</evidence>
<dbReference type="EMBL" id="CP024847">
    <property type="protein sequence ID" value="AUR50942.1"/>
    <property type="molecule type" value="Genomic_DNA"/>
</dbReference>
<dbReference type="HAMAP" id="MF_00575">
    <property type="entry name" value="LpxH"/>
    <property type="match status" value="1"/>
</dbReference>